<sequence>MVALLAWALYLGKLSAFAVLPSPRKPRCASASAPTLMPTPRACGAGCKTRHPSPFIDLWSTAMTWPPNLQNITLPVTGMNCGGCGGSVDEAVRALSGIADVQALAAFGLLPPIHAAALQSIPDIGILAHSSRLLRNRETANG</sequence>
<dbReference type="CDD" id="cd00371">
    <property type="entry name" value="HMA"/>
    <property type="match status" value="1"/>
</dbReference>
<organism evidence="1 2">
    <name type="scientific">Verticiella sediminum</name>
    <dbReference type="NCBI Taxonomy" id="1247510"/>
    <lineage>
        <taxon>Bacteria</taxon>
        <taxon>Pseudomonadati</taxon>
        <taxon>Pseudomonadota</taxon>
        <taxon>Betaproteobacteria</taxon>
        <taxon>Burkholderiales</taxon>
        <taxon>Alcaligenaceae</taxon>
        <taxon>Verticiella</taxon>
    </lineage>
</organism>
<dbReference type="Proteomes" id="UP000318405">
    <property type="component" value="Unassembled WGS sequence"/>
</dbReference>
<dbReference type="AlphaFoldDB" id="A0A556A7I7"/>
<dbReference type="RefSeq" id="WP_143950945.1">
    <property type="nucleotide sequence ID" value="NZ_BAABMB010000005.1"/>
</dbReference>
<comment type="caution">
    <text evidence="1">The sequence shown here is derived from an EMBL/GenBank/DDBJ whole genome shotgun (WGS) entry which is preliminary data.</text>
</comment>
<evidence type="ECO:0000313" key="2">
    <source>
        <dbReference type="Proteomes" id="UP000318405"/>
    </source>
</evidence>
<name>A0A556A7I7_9BURK</name>
<evidence type="ECO:0000313" key="1">
    <source>
        <dbReference type="EMBL" id="TSH88829.1"/>
    </source>
</evidence>
<dbReference type="OrthoDB" id="9813965at2"/>
<keyword evidence="2" id="KW-1185">Reference proteome</keyword>
<proteinExistence type="predicted"/>
<reference evidence="1 2" key="1">
    <citation type="submission" date="2019-07" db="EMBL/GenBank/DDBJ databases">
        <title>Qingshengfaniella alkalisoli gen. nov., sp. nov., isolated from saline soil.</title>
        <authorList>
            <person name="Xu L."/>
            <person name="Huang X.-X."/>
            <person name="Sun J.-Q."/>
        </authorList>
    </citation>
    <scope>NUCLEOTIDE SEQUENCE [LARGE SCALE GENOMIC DNA]</scope>
    <source>
        <strain evidence="1 2">DSM 27279</strain>
    </source>
</reference>
<dbReference type="SUPFAM" id="SSF55008">
    <property type="entry name" value="HMA, heavy metal-associated domain"/>
    <property type="match status" value="1"/>
</dbReference>
<dbReference type="InterPro" id="IPR006121">
    <property type="entry name" value="HMA_dom"/>
</dbReference>
<dbReference type="GO" id="GO:0046872">
    <property type="term" value="F:metal ion binding"/>
    <property type="evidence" value="ECO:0007669"/>
    <property type="project" value="InterPro"/>
</dbReference>
<protein>
    <submittedName>
        <fullName evidence="1">Heavy-metal-associated domain-containing protein</fullName>
    </submittedName>
</protein>
<gene>
    <name evidence="1" type="ORF">FOZ76_24645</name>
</gene>
<dbReference type="EMBL" id="VLTJ01000042">
    <property type="protein sequence ID" value="TSH88829.1"/>
    <property type="molecule type" value="Genomic_DNA"/>
</dbReference>
<dbReference type="Gene3D" id="3.30.70.100">
    <property type="match status" value="1"/>
</dbReference>
<dbReference type="InterPro" id="IPR036163">
    <property type="entry name" value="HMA_dom_sf"/>
</dbReference>
<accession>A0A556A7I7</accession>